<keyword evidence="7" id="KW-1185">Reference proteome</keyword>
<dbReference type="GO" id="GO:0016491">
    <property type="term" value="F:oxidoreductase activity"/>
    <property type="evidence" value="ECO:0007669"/>
    <property type="project" value="InterPro"/>
</dbReference>
<gene>
    <name evidence="6" type="ORF">Psuf_076760</name>
</gene>
<dbReference type="Gene3D" id="3.20.20.70">
    <property type="entry name" value="Aldolase class I"/>
    <property type="match status" value="1"/>
</dbReference>
<keyword evidence="4" id="KW-0411">Iron-sulfur</keyword>
<reference evidence="6 7" key="1">
    <citation type="submission" date="2020-03" db="EMBL/GenBank/DDBJ databases">
        <title>Whole genome shotgun sequence of Phytohabitans suffuscus NBRC 105367.</title>
        <authorList>
            <person name="Komaki H."/>
            <person name="Tamura T."/>
        </authorList>
    </citation>
    <scope>NUCLEOTIDE SEQUENCE [LARGE SCALE GENOMIC DNA]</scope>
    <source>
        <strain evidence="6 7">NBRC 105367</strain>
    </source>
</reference>
<dbReference type="Pfam" id="PF04055">
    <property type="entry name" value="Radical_SAM"/>
    <property type="match status" value="1"/>
</dbReference>
<reference evidence="6 7" key="2">
    <citation type="submission" date="2020-03" db="EMBL/GenBank/DDBJ databases">
        <authorList>
            <person name="Ichikawa N."/>
            <person name="Kimura A."/>
            <person name="Kitahashi Y."/>
            <person name="Uohara A."/>
        </authorList>
    </citation>
    <scope>NUCLEOTIDE SEQUENCE [LARGE SCALE GENOMIC DNA]</scope>
    <source>
        <strain evidence="6 7">NBRC 105367</strain>
    </source>
</reference>
<proteinExistence type="predicted"/>
<evidence type="ECO:0000259" key="5">
    <source>
        <dbReference type="PROSITE" id="PS51918"/>
    </source>
</evidence>
<dbReference type="PANTHER" id="PTHR43273">
    <property type="entry name" value="ANAEROBIC SULFATASE-MATURATING ENZYME HOMOLOG ASLB-RELATED"/>
    <property type="match status" value="1"/>
</dbReference>
<evidence type="ECO:0000313" key="6">
    <source>
        <dbReference type="EMBL" id="BCB90363.1"/>
    </source>
</evidence>
<dbReference type="SFLD" id="SFLDG01067">
    <property type="entry name" value="SPASM/twitch_domain_containing"/>
    <property type="match status" value="1"/>
</dbReference>
<dbReference type="InterPro" id="IPR023867">
    <property type="entry name" value="Sulphatase_maturase_rSAM"/>
</dbReference>
<organism evidence="6 7">
    <name type="scientific">Phytohabitans suffuscus</name>
    <dbReference type="NCBI Taxonomy" id="624315"/>
    <lineage>
        <taxon>Bacteria</taxon>
        <taxon>Bacillati</taxon>
        <taxon>Actinomycetota</taxon>
        <taxon>Actinomycetes</taxon>
        <taxon>Micromonosporales</taxon>
        <taxon>Micromonosporaceae</taxon>
    </lineage>
</organism>
<evidence type="ECO:0000256" key="3">
    <source>
        <dbReference type="ARBA" id="ARBA00023004"/>
    </source>
</evidence>
<dbReference type="SFLD" id="SFLDS00029">
    <property type="entry name" value="Radical_SAM"/>
    <property type="match status" value="1"/>
</dbReference>
<dbReference type="GO" id="GO:0046872">
    <property type="term" value="F:metal ion binding"/>
    <property type="evidence" value="ECO:0007669"/>
    <property type="project" value="UniProtKB-KW"/>
</dbReference>
<evidence type="ECO:0000256" key="4">
    <source>
        <dbReference type="ARBA" id="ARBA00023014"/>
    </source>
</evidence>
<accession>A0A6F8YWI6</accession>
<dbReference type="Proteomes" id="UP000503011">
    <property type="component" value="Chromosome"/>
</dbReference>
<evidence type="ECO:0000256" key="1">
    <source>
        <dbReference type="ARBA" id="ARBA00022691"/>
    </source>
</evidence>
<evidence type="ECO:0000313" key="7">
    <source>
        <dbReference type="Proteomes" id="UP000503011"/>
    </source>
</evidence>
<protein>
    <submittedName>
        <fullName evidence="6">Radical SAM/SPASM domain-containing protein</fullName>
    </submittedName>
</protein>
<dbReference type="InterPro" id="IPR058240">
    <property type="entry name" value="rSAM_sf"/>
</dbReference>
<dbReference type="AlphaFoldDB" id="A0A6F8YWI6"/>
<dbReference type="KEGG" id="psuu:Psuf_076760"/>
<dbReference type="PROSITE" id="PS51918">
    <property type="entry name" value="RADICAL_SAM"/>
    <property type="match status" value="1"/>
</dbReference>
<dbReference type="CDD" id="cd01335">
    <property type="entry name" value="Radical_SAM"/>
    <property type="match status" value="1"/>
</dbReference>
<keyword evidence="2" id="KW-0479">Metal-binding</keyword>
<keyword evidence="3" id="KW-0408">Iron</keyword>
<sequence>MTGLRVSDFAVFAPAVDGTALALNTCFGTAVEVPEAAAGQLAAGDLAGLPPRLLASLVGASIVTARPPEEERLAFSGELLRRGRVARASPPRVYLMPSYDCNLKCVYCFQHGIRRTTPSVTMSETVAGKALDYAEAVFGDERRRSVTLYGGEALSPDNRAVVEFLCGSARERGIRLMASTHAWNLDLYEDLLGPAGIEGLHVTVDGPASTHDRLRIGPKGARTYGTIMEHVRLALARGARVRMRVNVDRNVLDKLGELRDHLDADGLLANPLFSAYLAPMFDTRAHVGAGSTVLSRSLVGEDALAARLGGSTRLAAAFCGHPPVYDRIAAAVHGEPPLPVAGHCCHGSRTVVLDPRGDVYPCVFLAGETGFAQGSYLGEEPAPDGSGAWVDDGTRRCRDEGCRFALYCGAGSPYDSFARTGGTRDRSCDCAEFERTFVGYAAAAYRRRVAEEAQRPGA</sequence>
<name>A0A6F8YWI6_9ACTN</name>
<dbReference type="SUPFAM" id="SSF102114">
    <property type="entry name" value="Radical SAM enzymes"/>
    <property type="match status" value="1"/>
</dbReference>
<keyword evidence="1" id="KW-0949">S-adenosyl-L-methionine</keyword>
<dbReference type="PANTHER" id="PTHR43273:SF8">
    <property type="entry name" value="RADICAL SAM DOMAIN PROTEIN"/>
    <property type="match status" value="1"/>
</dbReference>
<dbReference type="RefSeq" id="WP_173162655.1">
    <property type="nucleotide sequence ID" value="NZ_AP022871.1"/>
</dbReference>
<feature type="domain" description="Radical SAM core" evidence="5">
    <location>
        <begin position="87"/>
        <end position="322"/>
    </location>
</feature>
<dbReference type="GO" id="GO:0051536">
    <property type="term" value="F:iron-sulfur cluster binding"/>
    <property type="evidence" value="ECO:0007669"/>
    <property type="project" value="UniProtKB-KW"/>
</dbReference>
<evidence type="ECO:0000256" key="2">
    <source>
        <dbReference type="ARBA" id="ARBA00022723"/>
    </source>
</evidence>
<dbReference type="EMBL" id="AP022871">
    <property type="protein sequence ID" value="BCB90363.1"/>
    <property type="molecule type" value="Genomic_DNA"/>
</dbReference>
<dbReference type="InterPro" id="IPR013785">
    <property type="entry name" value="Aldolase_TIM"/>
</dbReference>
<dbReference type="InterPro" id="IPR007197">
    <property type="entry name" value="rSAM"/>
</dbReference>